<protein>
    <submittedName>
        <fullName evidence="2">Uncharacterized protein</fullName>
    </submittedName>
</protein>
<evidence type="ECO:0000313" key="2">
    <source>
        <dbReference type="EMBL" id="CAB4154321.1"/>
    </source>
</evidence>
<organism evidence="2">
    <name type="scientific">uncultured Caudovirales phage</name>
    <dbReference type="NCBI Taxonomy" id="2100421"/>
    <lineage>
        <taxon>Viruses</taxon>
        <taxon>Duplodnaviria</taxon>
        <taxon>Heunggongvirae</taxon>
        <taxon>Uroviricota</taxon>
        <taxon>Caudoviricetes</taxon>
        <taxon>Peduoviridae</taxon>
        <taxon>Maltschvirus</taxon>
        <taxon>Maltschvirus maltsch</taxon>
    </lineage>
</organism>
<feature type="region of interest" description="Disordered" evidence="1">
    <location>
        <begin position="50"/>
        <end position="150"/>
    </location>
</feature>
<feature type="compositionally biased region" description="Basic and acidic residues" evidence="1">
    <location>
        <begin position="103"/>
        <end position="112"/>
    </location>
</feature>
<proteinExistence type="predicted"/>
<gene>
    <name evidence="2" type="ORF">UFOVP629_52</name>
</gene>
<feature type="region of interest" description="Disordered" evidence="1">
    <location>
        <begin position="1"/>
        <end position="30"/>
    </location>
</feature>
<sequence length="150" mass="16617">MAFNIRSIAGRNTRPQPNASDMEHAKAYGITSRRVARKNIDDLRSSQKSAIFSAGGPDDSIRNNPFDPMTPAYDPAPGQRLMAAGSKDQKSIKNKIKGAVDGNMDKYVDSNKDMQMNPFDDMSHQGKMSEKRGFVPSTRRMPGVFGDYKN</sequence>
<evidence type="ECO:0000256" key="1">
    <source>
        <dbReference type="SAM" id="MobiDB-lite"/>
    </source>
</evidence>
<reference evidence="2" key="1">
    <citation type="submission" date="2020-04" db="EMBL/GenBank/DDBJ databases">
        <authorList>
            <person name="Chiriac C."/>
            <person name="Salcher M."/>
            <person name="Ghai R."/>
            <person name="Kavagutti S V."/>
        </authorList>
    </citation>
    <scope>NUCLEOTIDE SEQUENCE</scope>
</reference>
<dbReference type="EMBL" id="LR796612">
    <property type="protein sequence ID" value="CAB4154321.1"/>
    <property type="molecule type" value="Genomic_DNA"/>
</dbReference>
<accession>A0A6J5NA50</accession>
<feature type="compositionally biased region" description="Basic and acidic residues" evidence="1">
    <location>
        <begin position="121"/>
        <end position="133"/>
    </location>
</feature>
<name>A0A6J5NA50_9CAUD</name>